<dbReference type="OrthoDB" id="9796085at2"/>
<dbReference type="PANTHER" id="PTHR31118">
    <property type="entry name" value="CYCLASE-LIKE PROTEIN 2"/>
    <property type="match status" value="1"/>
</dbReference>
<reference evidence="1 2" key="1">
    <citation type="journal article" date="2018" name="Syst. Appl. Microbiol.">
        <title>Abditibacterium utsteinense sp. nov., the first cultivated member of candidate phylum FBP, isolated from ice-free Antarctic soil samples.</title>
        <authorList>
            <person name="Tahon G."/>
            <person name="Tytgat B."/>
            <person name="Lebbe L."/>
            <person name="Carlier A."/>
            <person name="Willems A."/>
        </authorList>
    </citation>
    <scope>NUCLEOTIDE SEQUENCE [LARGE SCALE GENOMIC DNA]</scope>
    <source>
        <strain evidence="1 2">LMG 29911</strain>
    </source>
</reference>
<comment type="caution">
    <text evidence="1">The sequence shown here is derived from an EMBL/GenBank/DDBJ whole genome shotgun (WGS) entry which is preliminary data.</text>
</comment>
<protein>
    <submittedName>
        <fullName evidence="1">Kynurenine formamidase</fullName>
    </submittedName>
</protein>
<keyword evidence="2" id="KW-1185">Reference proteome</keyword>
<sequence>MKFLDLSQPLFDACPNCPAHPKVKIRTENHVAGAPDDDANSWQIEFLDFASHTGSHIDAPRHKLPGGATLDDLSLDIFAGRAFAADLRPLSNDAAIGRELLEICLPDDLQDAIVLLCTGWGDKRAASQEWLHHAPFLSSGGAQFLVEKKVRGVGIDHYSIGGIGAQNPLTHQILLGAGVWIAEELRFPDEVWSLSSPLQFMALPIHLRGASGAPCRPVLLLQEENR</sequence>
<dbReference type="EMBL" id="NIGF01000009">
    <property type="protein sequence ID" value="PQV63760.1"/>
    <property type="molecule type" value="Genomic_DNA"/>
</dbReference>
<organism evidence="1 2">
    <name type="scientific">Abditibacterium utsteinense</name>
    <dbReference type="NCBI Taxonomy" id="1960156"/>
    <lineage>
        <taxon>Bacteria</taxon>
        <taxon>Pseudomonadati</taxon>
        <taxon>Abditibacteriota</taxon>
        <taxon>Abditibacteriia</taxon>
        <taxon>Abditibacteriales</taxon>
        <taxon>Abditibacteriaceae</taxon>
        <taxon>Abditibacterium</taxon>
    </lineage>
</organism>
<dbReference type="AlphaFoldDB" id="A0A2S8SSI1"/>
<dbReference type="Gene3D" id="3.50.30.50">
    <property type="entry name" value="Putative cyclase"/>
    <property type="match status" value="1"/>
</dbReference>
<dbReference type="SUPFAM" id="SSF102198">
    <property type="entry name" value="Putative cyclase"/>
    <property type="match status" value="1"/>
</dbReference>
<dbReference type="PANTHER" id="PTHR31118:SF12">
    <property type="entry name" value="CYCLASE-LIKE PROTEIN 2"/>
    <property type="match status" value="1"/>
</dbReference>
<proteinExistence type="predicted"/>
<dbReference type="GO" id="GO:0019441">
    <property type="term" value="P:L-tryptophan catabolic process to kynurenine"/>
    <property type="evidence" value="ECO:0007669"/>
    <property type="project" value="InterPro"/>
</dbReference>
<accession>A0A2S8SSI1</accession>
<evidence type="ECO:0000313" key="1">
    <source>
        <dbReference type="EMBL" id="PQV63760.1"/>
    </source>
</evidence>
<name>A0A2S8SSI1_9BACT</name>
<dbReference type="InParanoid" id="A0A2S8SSI1"/>
<dbReference type="Proteomes" id="UP000237684">
    <property type="component" value="Unassembled WGS sequence"/>
</dbReference>
<dbReference type="Pfam" id="PF04199">
    <property type="entry name" value="Cyclase"/>
    <property type="match status" value="1"/>
</dbReference>
<dbReference type="RefSeq" id="WP_105483920.1">
    <property type="nucleotide sequence ID" value="NZ_NIGF01000009.1"/>
</dbReference>
<dbReference type="GO" id="GO:0004061">
    <property type="term" value="F:arylformamidase activity"/>
    <property type="evidence" value="ECO:0007669"/>
    <property type="project" value="InterPro"/>
</dbReference>
<evidence type="ECO:0000313" key="2">
    <source>
        <dbReference type="Proteomes" id="UP000237684"/>
    </source>
</evidence>
<dbReference type="InterPro" id="IPR037175">
    <property type="entry name" value="KFase_sf"/>
</dbReference>
<gene>
    <name evidence="1" type="ORF">B1R32_109100</name>
</gene>
<dbReference type="InterPro" id="IPR007325">
    <property type="entry name" value="KFase/CYL"/>
</dbReference>